<feature type="domain" description="Response regulatory" evidence="2">
    <location>
        <begin position="27"/>
        <end position="60"/>
    </location>
</feature>
<dbReference type="EMBL" id="LJCR01000667">
    <property type="protein sequence ID" value="KPV52077.1"/>
    <property type="molecule type" value="Genomic_DNA"/>
</dbReference>
<dbReference type="InterPro" id="IPR011006">
    <property type="entry name" value="CheY-like_superfamily"/>
</dbReference>
<comment type="caution">
    <text evidence="1">Lacks conserved residue(s) required for the propagation of feature annotation.</text>
</comment>
<accession>A0A0N8PS92</accession>
<evidence type="ECO:0000313" key="4">
    <source>
        <dbReference type="Proteomes" id="UP000050509"/>
    </source>
</evidence>
<dbReference type="GO" id="GO:0000160">
    <property type="term" value="P:phosphorelay signal transduction system"/>
    <property type="evidence" value="ECO:0007669"/>
    <property type="project" value="InterPro"/>
</dbReference>
<gene>
    <name evidence="3" type="ORF">SE17_17610</name>
</gene>
<organism evidence="3 4">
    <name type="scientific">Kouleothrix aurantiaca</name>
    <dbReference type="NCBI Taxonomy" id="186479"/>
    <lineage>
        <taxon>Bacteria</taxon>
        <taxon>Bacillati</taxon>
        <taxon>Chloroflexota</taxon>
        <taxon>Chloroflexia</taxon>
        <taxon>Chloroflexales</taxon>
        <taxon>Roseiflexineae</taxon>
        <taxon>Roseiflexaceae</taxon>
        <taxon>Kouleothrix</taxon>
    </lineage>
</organism>
<reference evidence="3 4" key="1">
    <citation type="submission" date="2015-09" db="EMBL/GenBank/DDBJ databases">
        <title>Draft genome sequence of Kouleothrix aurantiaca JCM 19913.</title>
        <authorList>
            <person name="Hemp J."/>
        </authorList>
    </citation>
    <scope>NUCLEOTIDE SEQUENCE [LARGE SCALE GENOMIC DNA]</scope>
    <source>
        <strain evidence="3 4">COM-B</strain>
    </source>
</reference>
<dbReference type="SUPFAM" id="SSF52172">
    <property type="entry name" value="CheY-like"/>
    <property type="match status" value="1"/>
</dbReference>
<keyword evidence="4" id="KW-1185">Reference proteome</keyword>
<protein>
    <recommendedName>
        <fullName evidence="2">Response regulatory domain-containing protein</fullName>
    </recommendedName>
</protein>
<evidence type="ECO:0000256" key="1">
    <source>
        <dbReference type="PROSITE-ProRule" id="PRU00169"/>
    </source>
</evidence>
<sequence length="60" mass="6284">MPPRAVSGRWRGYKVERCGAPQKESGNILIADDEAATISMLGDLLTEEGYSVDGVGSGTA</sequence>
<feature type="non-terminal residue" evidence="3">
    <location>
        <position position="60"/>
    </location>
</feature>
<proteinExistence type="predicted"/>
<dbReference type="AlphaFoldDB" id="A0A0N8PS92"/>
<comment type="caution">
    <text evidence="3">The sequence shown here is derived from an EMBL/GenBank/DDBJ whole genome shotgun (WGS) entry which is preliminary data.</text>
</comment>
<evidence type="ECO:0000313" key="3">
    <source>
        <dbReference type="EMBL" id="KPV52077.1"/>
    </source>
</evidence>
<name>A0A0N8PS92_9CHLR</name>
<evidence type="ECO:0000259" key="2">
    <source>
        <dbReference type="PROSITE" id="PS50110"/>
    </source>
</evidence>
<dbReference type="Proteomes" id="UP000050509">
    <property type="component" value="Unassembled WGS sequence"/>
</dbReference>
<dbReference type="InterPro" id="IPR001789">
    <property type="entry name" value="Sig_transdc_resp-reg_receiver"/>
</dbReference>
<dbReference type="PROSITE" id="PS50110">
    <property type="entry name" value="RESPONSE_REGULATORY"/>
    <property type="match status" value="1"/>
</dbReference>